<organism evidence="1 2">
    <name type="scientific">Saguinus oedipus</name>
    <name type="common">Cotton-top tamarin</name>
    <name type="synonym">Oedipomidas oedipus</name>
    <dbReference type="NCBI Taxonomy" id="9490"/>
    <lineage>
        <taxon>Eukaryota</taxon>
        <taxon>Metazoa</taxon>
        <taxon>Chordata</taxon>
        <taxon>Craniata</taxon>
        <taxon>Vertebrata</taxon>
        <taxon>Euteleostomi</taxon>
        <taxon>Mammalia</taxon>
        <taxon>Eutheria</taxon>
        <taxon>Euarchontoglires</taxon>
        <taxon>Primates</taxon>
        <taxon>Haplorrhini</taxon>
        <taxon>Platyrrhini</taxon>
        <taxon>Cebidae</taxon>
        <taxon>Callitrichinae</taxon>
        <taxon>Saguinus</taxon>
    </lineage>
</organism>
<dbReference type="EMBL" id="JASSZA010000018">
    <property type="protein sequence ID" value="KAK2089530.1"/>
    <property type="molecule type" value="Genomic_DNA"/>
</dbReference>
<reference evidence="1 2" key="1">
    <citation type="submission" date="2023-05" db="EMBL/GenBank/DDBJ databases">
        <title>B98-5 Cell Line De Novo Hybrid Assembly: An Optical Mapping Approach.</title>
        <authorList>
            <person name="Kananen K."/>
            <person name="Auerbach J.A."/>
            <person name="Kautto E."/>
            <person name="Blachly J.S."/>
        </authorList>
    </citation>
    <scope>NUCLEOTIDE SEQUENCE [LARGE SCALE GENOMIC DNA]</scope>
    <source>
        <strain evidence="1">B95-8</strain>
        <tissue evidence="1">Cell line</tissue>
    </source>
</reference>
<keyword evidence="2" id="KW-1185">Reference proteome</keyword>
<evidence type="ECO:0000313" key="1">
    <source>
        <dbReference type="EMBL" id="KAK2089530.1"/>
    </source>
</evidence>
<sequence length="115" mass="12826">MLSTNKQDHVLPGICEASENLKPWTIFVCGKRNLCSSSSFAAPPCRLTVFSFQNRAPGHLHGTSDQNRSSHFTSPAQRHVLPMQTKRLSVLCTWQFAVLKQGALDFHGYHRGLSC</sequence>
<accession>A0ABQ9TYH0</accession>
<proteinExistence type="predicted"/>
<protein>
    <submittedName>
        <fullName evidence="1">Uncharacterized protein</fullName>
    </submittedName>
</protein>
<name>A0ABQ9TYH0_SAGOE</name>
<dbReference type="Proteomes" id="UP001266305">
    <property type="component" value="Unassembled WGS sequence"/>
</dbReference>
<evidence type="ECO:0000313" key="2">
    <source>
        <dbReference type="Proteomes" id="UP001266305"/>
    </source>
</evidence>
<gene>
    <name evidence="1" type="ORF">P7K49_032196</name>
</gene>
<comment type="caution">
    <text evidence="1">The sequence shown here is derived from an EMBL/GenBank/DDBJ whole genome shotgun (WGS) entry which is preliminary data.</text>
</comment>